<name>A0A1E3NSC5_9ASCO</name>
<dbReference type="EMBL" id="KV454001">
    <property type="protein sequence ID" value="ODQ48906.1"/>
    <property type="molecule type" value="Genomic_DNA"/>
</dbReference>
<dbReference type="AlphaFoldDB" id="A0A1E3NSC5"/>
<keyword evidence="4" id="KW-1185">Reference proteome</keyword>
<dbReference type="STRING" id="763406.A0A1E3NSC5"/>
<evidence type="ECO:0000313" key="4">
    <source>
        <dbReference type="Proteomes" id="UP000094455"/>
    </source>
</evidence>
<proteinExistence type="predicted"/>
<gene>
    <name evidence="3" type="ORF">PICMEDRAFT_88624</name>
</gene>
<reference evidence="3 4" key="1">
    <citation type="journal article" date="2016" name="Proc. Natl. Acad. Sci. U.S.A.">
        <title>Comparative genomics of biotechnologically important yeasts.</title>
        <authorList>
            <person name="Riley R."/>
            <person name="Haridas S."/>
            <person name="Wolfe K.H."/>
            <person name="Lopes M.R."/>
            <person name="Hittinger C.T."/>
            <person name="Goeker M."/>
            <person name="Salamov A.A."/>
            <person name="Wisecaver J.H."/>
            <person name="Long T.M."/>
            <person name="Calvey C.H."/>
            <person name="Aerts A.L."/>
            <person name="Barry K.W."/>
            <person name="Choi C."/>
            <person name="Clum A."/>
            <person name="Coughlan A.Y."/>
            <person name="Deshpande S."/>
            <person name="Douglass A.P."/>
            <person name="Hanson S.J."/>
            <person name="Klenk H.-P."/>
            <person name="LaButti K.M."/>
            <person name="Lapidus A."/>
            <person name="Lindquist E.A."/>
            <person name="Lipzen A.M."/>
            <person name="Meier-Kolthoff J.P."/>
            <person name="Ohm R.A."/>
            <person name="Otillar R.P."/>
            <person name="Pangilinan J.L."/>
            <person name="Peng Y."/>
            <person name="Rokas A."/>
            <person name="Rosa C.A."/>
            <person name="Scheuner C."/>
            <person name="Sibirny A.A."/>
            <person name="Slot J.C."/>
            <person name="Stielow J.B."/>
            <person name="Sun H."/>
            <person name="Kurtzman C.P."/>
            <person name="Blackwell M."/>
            <person name="Grigoriev I.V."/>
            <person name="Jeffries T.W."/>
        </authorList>
    </citation>
    <scope>NUCLEOTIDE SEQUENCE [LARGE SCALE GENOMIC DNA]</scope>
    <source>
        <strain evidence="3 4">NRRL Y-2026</strain>
    </source>
</reference>
<dbReference type="OrthoDB" id="3992725at2759"/>
<evidence type="ECO:0000313" key="3">
    <source>
        <dbReference type="EMBL" id="ODQ48906.1"/>
    </source>
</evidence>
<feature type="compositionally biased region" description="Polar residues" evidence="2">
    <location>
        <begin position="108"/>
        <end position="133"/>
    </location>
</feature>
<organism evidence="3 4">
    <name type="scientific">Pichia membranifaciens NRRL Y-2026</name>
    <dbReference type="NCBI Taxonomy" id="763406"/>
    <lineage>
        <taxon>Eukaryota</taxon>
        <taxon>Fungi</taxon>
        <taxon>Dikarya</taxon>
        <taxon>Ascomycota</taxon>
        <taxon>Saccharomycotina</taxon>
        <taxon>Pichiomycetes</taxon>
        <taxon>Pichiales</taxon>
        <taxon>Pichiaceae</taxon>
        <taxon>Pichia</taxon>
    </lineage>
</organism>
<sequence length="414" mass="48245">MNISNEKCMRDPDLWQHLVELTQIVNRSILGDTRNSHLVELHKLRQENEALRQENNLLHEKLKEFDFRDVDREMVAEYKKEKLSGSERLLLTQETVLSEVRDDDPDLTDSSPVKSHSLENYSNFFPADNTQSRSSKRCFEGSTDDGIVKKIKTEPLSDDALLDISQIDDSQEGNSINNTSILHTVLSNNNSTRSRKIDLTENPLLRRSWFPEDFKKNPVYEKYVNDRSKDRKSVPNHISAHFQRQQQHIQSIAIHDFNKVAMGTQEFEDFESSDKENNVINETSNLITPPQDCRLNFKNPAISPMYKFEINKQNLSKYLKYFPNLLRTNKVRNWEVEDSAENDVCADFLLTQDVQEKNNRARQRAHLRGLRMLFQACFVVENGTQLGAYIFRNKDFNEKVCKSEFVLDLSVFDS</sequence>
<evidence type="ECO:0000256" key="1">
    <source>
        <dbReference type="SAM" id="Coils"/>
    </source>
</evidence>
<dbReference type="Proteomes" id="UP000094455">
    <property type="component" value="Unassembled WGS sequence"/>
</dbReference>
<accession>A0A1E3NSC5</accession>
<keyword evidence="1" id="KW-0175">Coiled coil</keyword>
<dbReference type="RefSeq" id="XP_019020019.1">
    <property type="nucleotide sequence ID" value="XM_019165035.1"/>
</dbReference>
<evidence type="ECO:0000256" key="2">
    <source>
        <dbReference type="SAM" id="MobiDB-lite"/>
    </source>
</evidence>
<feature type="coiled-coil region" evidence="1">
    <location>
        <begin position="34"/>
        <end position="64"/>
    </location>
</feature>
<protein>
    <submittedName>
        <fullName evidence="3">Uncharacterized protein</fullName>
    </submittedName>
</protein>
<feature type="region of interest" description="Disordered" evidence="2">
    <location>
        <begin position="100"/>
        <end position="140"/>
    </location>
</feature>
<dbReference type="GeneID" id="30181722"/>